<proteinExistence type="predicted"/>
<feature type="region of interest" description="Disordered" evidence="1">
    <location>
        <begin position="27"/>
        <end position="50"/>
    </location>
</feature>
<evidence type="ECO:0000256" key="1">
    <source>
        <dbReference type="SAM" id="MobiDB-lite"/>
    </source>
</evidence>
<organism evidence="2 3">
    <name type="scientific">Trifolium medium</name>
    <dbReference type="NCBI Taxonomy" id="97028"/>
    <lineage>
        <taxon>Eukaryota</taxon>
        <taxon>Viridiplantae</taxon>
        <taxon>Streptophyta</taxon>
        <taxon>Embryophyta</taxon>
        <taxon>Tracheophyta</taxon>
        <taxon>Spermatophyta</taxon>
        <taxon>Magnoliopsida</taxon>
        <taxon>eudicotyledons</taxon>
        <taxon>Gunneridae</taxon>
        <taxon>Pentapetalae</taxon>
        <taxon>rosids</taxon>
        <taxon>fabids</taxon>
        <taxon>Fabales</taxon>
        <taxon>Fabaceae</taxon>
        <taxon>Papilionoideae</taxon>
        <taxon>50 kb inversion clade</taxon>
        <taxon>NPAAA clade</taxon>
        <taxon>Hologalegina</taxon>
        <taxon>IRL clade</taxon>
        <taxon>Trifolieae</taxon>
        <taxon>Trifolium</taxon>
    </lineage>
</organism>
<accession>A0A392U2X3</accession>
<name>A0A392U2X3_9FABA</name>
<keyword evidence="3" id="KW-1185">Reference proteome</keyword>
<dbReference type="EMBL" id="LXQA010723718">
    <property type="protein sequence ID" value="MCI67791.1"/>
    <property type="molecule type" value="Genomic_DNA"/>
</dbReference>
<comment type="caution">
    <text evidence="2">The sequence shown here is derived from an EMBL/GenBank/DDBJ whole genome shotgun (WGS) entry which is preliminary data.</text>
</comment>
<evidence type="ECO:0000313" key="3">
    <source>
        <dbReference type="Proteomes" id="UP000265520"/>
    </source>
</evidence>
<evidence type="ECO:0000313" key="2">
    <source>
        <dbReference type="EMBL" id="MCI67791.1"/>
    </source>
</evidence>
<reference evidence="2 3" key="1">
    <citation type="journal article" date="2018" name="Front. Plant Sci.">
        <title>Red Clover (Trifolium pratense) and Zigzag Clover (T. medium) - A Picture of Genomic Similarities and Differences.</title>
        <authorList>
            <person name="Dluhosova J."/>
            <person name="Istvanek J."/>
            <person name="Nedelnik J."/>
            <person name="Repkova J."/>
        </authorList>
    </citation>
    <scope>NUCLEOTIDE SEQUENCE [LARGE SCALE GENOMIC DNA]</scope>
    <source>
        <strain evidence="3">cv. 10/8</strain>
        <tissue evidence="2">Leaf</tissue>
    </source>
</reference>
<dbReference type="Proteomes" id="UP000265520">
    <property type="component" value="Unassembled WGS sequence"/>
</dbReference>
<feature type="non-terminal residue" evidence="2">
    <location>
        <position position="1"/>
    </location>
</feature>
<feature type="non-terminal residue" evidence="2">
    <location>
        <position position="82"/>
    </location>
</feature>
<protein>
    <submittedName>
        <fullName evidence="2">Uncharacterized protein</fullName>
    </submittedName>
</protein>
<sequence>TEECIHLKDAIEVLIRDRHLKWFVQRKENPRPEHSETSAVEEEKPATGGHEPKQVAMCIWRLEDFYIPEDISAELSALSRWE</sequence>
<dbReference type="AlphaFoldDB" id="A0A392U2X3"/>